<dbReference type="InterPro" id="IPR006153">
    <property type="entry name" value="Cation/H_exchanger_TM"/>
</dbReference>
<feature type="domain" description="RCK C-terminal" evidence="9">
    <location>
        <begin position="668"/>
        <end position="752"/>
    </location>
</feature>
<evidence type="ECO:0000259" key="9">
    <source>
        <dbReference type="PROSITE" id="PS51202"/>
    </source>
</evidence>
<evidence type="ECO:0000313" key="10">
    <source>
        <dbReference type="EMBL" id="MFC3196519.1"/>
    </source>
</evidence>
<evidence type="ECO:0000256" key="3">
    <source>
        <dbReference type="ARBA" id="ARBA00022448"/>
    </source>
</evidence>
<feature type="transmembrane region" description="Helical" evidence="8">
    <location>
        <begin position="177"/>
        <end position="200"/>
    </location>
</feature>
<evidence type="ECO:0000256" key="1">
    <source>
        <dbReference type="ARBA" id="ARBA00004141"/>
    </source>
</evidence>
<dbReference type="EMBL" id="JBHRTA010000008">
    <property type="protein sequence ID" value="MFC3196519.1"/>
    <property type="molecule type" value="Genomic_DNA"/>
</dbReference>
<keyword evidence="6 8" id="KW-1133">Transmembrane helix</keyword>
<feature type="transmembrane region" description="Helical" evidence="8">
    <location>
        <begin position="321"/>
        <end position="342"/>
    </location>
</feature>
<evidence type="ECO:0000256" key="7">
    <source>
        <dbReference type="ARBA" id="ARBA00023136"/>
    </source>
</evidence>
<organism evidence="10 11">
    <name type="scientific">Parapedobacter deserti</name>
    <dbReference type="NCBI Taxonomy" id="1912957"/>
    <lineage>
        <taxon>Bacteria</taxon>
        <taxon>Pseudomonadati</taxon>
        <taxon>Bacteroidota</taxon>
        <taxon>Sphingobacteriia</taxon>
        <taxon>Sphingobacteriales</taxon>
        <taxon>Sphingobacteriaceae</taxon>
        <taxon>Parapedobacter</taxon>
    </lineage>
</organism>
<feature type="transmembrane region" description="Helical" evidence="8">
    <location>
        <begin position="491"/>
        <end position="512"/>
    </location>
</feature>
<dbReference type="Gene3D" id="1.20.1530.20">
    <property type="match status" value="1"/>
</dbReference>
<gene>
    <name evidence="10" type="ORF">ACFOET_02715</name>
</gene>
<keyword evidence="4" id="KW-0406">Ion transport</keyword>
<comment type="caution">
    <text evidence="10">The sequence shown here is derived from an EMBL/GenBank/DDBJ whole genome shotgun (WGS) entry which is preliminary data.</text>
</comment>
<evidence type="ECO:0000256" key="5">
    <source>
        <dbReference type="ARBA" id="ARBA00022692"/>
    </source>
</evidence>
<feature type="transmembrane region" description="Helical" evidence="8">
    <location>
        <begin position="451"/>
        <end position="470"/>
    </location>
</feature>
<dbReference type="InterPro" id="IPR036721">
    <property type="entry name" value="RCK_C_sf"/>
</dbReference>
<evidence type="ECO:0000256" key="2">
    <source>
        <dbReference type="ARBA" id="ARBA00005551"/>
    </source>
</evidence>
<comment type="subcellular location">
    <subcellularLocation>
        <location evidence="1">Membrane</location>
        <topology evidence="1">Multi-pass membrane protein</topology>
    </subcellularLocation>
</comment>
<dbReference type="Proteomes" id="UP001595526">
    <property type="component" value="Unassembled WGS sequence"/>
</dbReference>
<proteinExistence type="inferred from homology"/>
<evidence type="ECO:0000313" key="11">
    <source>
        <dbReference type="Proteomes" id="UP001595526"/>
    </source>
</evidence>
<dbReference type="PANTHER" id="PTHR42751:SF3">
    <property type="entry name" value="SODIUM_GLUTAMATE SYMPORTER"/>
    <property type="match status" value="1"/>
</dbReference>
<reference evidence="11" key="1">
    <citation type="journal article" date="2019" name="Int. J. Syst. Evol. Microbiol.">
        <title>The Global Catalogue of Microorganisms (GCM) 10K type strain sequencing project: providing services to taxonomists for standard genome sequencing and annotation.</title>
        <authorList>
            <consortium name="The Broad Institute Genomics Platform"/>
            <consortium name="The Broad Institute Genome Sequencing Center for Infectious Disease"/>
            <person name="Wu L."/>
            <person name="Ma J."/>
        </authorList>
    </citation>
    <scope>NUCLEOTIDE SEQUENCE [LARGE SCALE GENOMIC DNA]</scope>
    <source>
        <strain evidence="11">KCTC 52416</strain>
    </source>
</reference>
<feature type="transmembrane region" description="Helical" evidence="8">
    <location>
        <begin position="109"/>
        <end position="129"/>
    </location>
</feature>
<keyword evidence="3" id="KW-0813">Transport</keyword>
<dbReference type="Pfam" id="PF00999">
    <property type="entry name" value="Na_H_Exchanger"/>
    <property type="match status" value="1"/>
</dbReference>
<feature type="transmembrane region" description="Helical" evidence="8">
    <location>
        <begin position="518"/>
        <end position="536"/>
    </location>
</feature>
<evidence type="ECO:0000256" key="6">
    <source>
        <dbReference type="ARBA" id="ARBA00022989"/>
    </source>
</evidence>
<protein>
    <submittedName>
        <fullName evidence="10">Cation:proton antiporter</fullName>
    </submittedName>
</protein>
<feature type="domain" description="RCK C-terminal" evidence="9">
    <location>
        <begin position="578"/>
        <end position="662"/>
    </location>
</feature>
<keyword evidence="4" id="KW-0633">Potassium transport</keyword>
<dbReference type="Gene3D" id="3.30.70.1450">
    <property type="entry name" value="Regulator of K+ conductance, C-terminal domain"/>
    <property type="match status" value="2"/>
</dbReference>
<dbReference type="InterPro" id="IPR006037">
    <property type="entry name" value="RCK_C"/>
</dbReference>
<feature type="transmembrane region" description="Helical" evidence="8">
    <location>
        <begin position="212"/>
        <end position="232"/>
    </location>
</feature>
<sequence length="757" mass="84097">MALILLVGALVTILFKRIKQPLVLGYIIAGFLVGPHFNYLPNIVDHENIDTFAEIGVIMLLFSLGLEFSFKKLVKVGGAASITALVEIVFVGLGGYLTGYLLGWNQLDSLFLAGMLASSSTTIILKAFDELGLKSRQFAKVVFGVLVVEDIIVILLMVLLSTIAVTQQFQGSEILFTILKLGFFLVLWFLVGIYLLPAFIKKTKKWMDEETVVILSVGLCFGMVLLATQVGFSAELGAFVMGSLIAETVLAEKIEHVTLPIKQLFGTIFFVSVGMMIDPQAMYTYAFPIIAVTVLTLFGKFFFSALGALVSGQPLKQAIQIGSSMAQIGEFAFIVAALGLSLGVISEFLFPIAVGVSAITTFTTPYLIKLSEPLYNAIVNILPAKWVARLDAYAAETQQNKHNPLWKKMLRAYYGILAINSIMLVAIALLFKYAAIPFFESQIHQELWRNVISISAATLLASPFLWAILIKRINVKDGDDAVTSYYLNYSLAGISLHAIRFLVGIFLIGFFIDQLTTTRYALVVAVPIIVALLWLFSEKVQKIHQRIAQQFMSNLNERERLAYLQNKGAIELQQKNEEAKRHFQDWDAYVTELETGDTFQFAGMTLSELGWKQRYGIAVVYIRRNERIIHLPNGKQRILPHDKVGILGTEGQISELKLLFDQPGTQTDEGDDIDVNDIQLTKMRVTETNPYAGKTIKTSGIRKDLGGYIAGIERDAKRILNPSSSETIRANDIVWLVGNTHKINAYLKNHQGEFLEV</sequence>
<feature type="transmembrane region" description="Helical" evidence="8">
    <location>
        <begin position="82"/>
        <end position="103"/>
    </location>
</feature>
<feature type="transmembrane region" description="Helical" evidence="8">
    <location>
        <begin position="141"/>
        <end position="165"/>
    </location>
</feature>
<keyword evidence="5 8" id="KW-0812">Transmembrane</keyword>
<evidence type="ECO:0000256" key="8">
    <source>
        <dbReference type="SAM" id="Phobius"/>
    </source>
</evidence>
<feature type="transmembrane region" description="Helical" evidence="8">
    <location>
        <begin position="412"/>
        <end position="431"/>
    </location>
</feature>
<comment type="similarity">
    <text evidence="2">Belongs to the monovalent cation:proton antiporter 2 (CPA2) transporter (TC 2.A.37) family.</text>
</comment>
<name>A0ABV7JEM1_9SPHI</name>
<dbReference type="SUPFAM" id="SSF116726">
    <property type="entry name" value="TrkA C-terminal domain-like"/>
    <property type="match status" value="2"/>
</dbReference>
<evidence type="ECO:0000256" key="4">
    <source>
        <dbReference type="ARBA" id="ARBA00022538"/>
    </source>
</evidence>
<dbReference type="InterPro" id="IPR038770">
    <property type="entry name" value="Na+/solute_symporter_sf"/>
</dbReference>
<dbReference type="Pfam" id="PF02080">
    <property type="entry name" value="TrkA_C"/>
    <property type="match status" value="2"/>
</dbReference>
<feature type="transmembrane region" description="Helical" evidence="8">
    <location>
        <begin position="285"/>
        <end position="309"/>
    </location>
</feature>
<keyword evidence="4" id="KW-0630">Potassium</keyword>
<keyword evidence="7 8" id="KW-0472">Membrane</keyword>
<dbReference type="PROSITE" id="PS51202">
    <property type="entry name" value="RCK_C"/>
    <property type="match status" value="2"/>
</dbReference>
<feature type="transmembrane region" description="Helical" evidence="8">
    <location>
        <begin position="49"/>
        <end position="70"/>
    </location>
</feature>
<dbReference type="PANTHER" id="PTHR42751">
    <property type="entry name" value="SODIUM/HYDROGEN EXCHANGER FAMILY/TRKA DOMAIN PROTEIN"/>
    <property type="match status" value="1"/>
</dbReference>
<accession>A0ABV7JEM1</accession>
<keyword evidence="11" id="KW-1185">Reference proteome</keyword>